<feature type="transmembrane region" description="Helical" evidence="5">
    <location>
        <begin position="52"/>
        <end position="71"/>
    </location>
</feature>
<keyword evidence="8" id="KW-1185">Reference proteome</keyword>
<evidence type="ECO:0000256" key="1">
    <source>
        <dbReference type="ARBA" id="ARBA00004141"/>
    </source>
</evidence>
<feature type="domain" description="Wax synthase" evidence="6">
    <location>
        <begin position="245"/>
        <end position="320"/>
    </location>
</feature>
<dbReference type="GO" id="GO:0016020">
    <property type="term" value="C:membrane"/>
    <property type="evidence" value="ECO:0007669"/>
    <property type="project" value="UniProtKB-SubCell"/>
</dbReference>
<sequence length="399" mass="45698">MLNENSNQTLVGIVRTMSSASQAYALIPLAAALLSAAIFTAAIQLSYQARILAVPFMISAAILSICTNSYLEPIPHGPETLSQLICFWVHHALVTLLIEPVFIPTNLPREQRRRFIRKIWNDPRRLTTLEACEKTKGSMTRTRFLMGAIQRLGLYLVLHRFFAVINVLVGPDQLTADDFSPQRRALLRRVLTLNPVTPVTLRELHIRAWMSVEWIWFSYLKLNTYNVVASIIFVAILRFDSPEEWPPLFGSPLEAYSIQRFWGKFWHPLLRHPCAASGRLISRKVFRFHPRSRYEKTWLAFWTFFISGVNHAIAARAIGCGGTLADSIRFRMSNFAAGAMETIIGPVLEQVILVHQDRAFGRVLVSRSARKIFGYTWVFAVFFWIKPQERYAKLYANLE</sequence>
<evidence type="ECO:0000256" key="5">
    <source>
        <dbReference type="SAM" id="Phobius"/>
    </source>
</evidence>
<evidence type="ECO:0000256" key="3">
    <source>
        <dbReference type="ARBA" id="ARBA00022989"/>
    </source>
</evidence>
<evidence type="ECO:0000313" key="7">
    <source>
        <dbReference type="EMBL" id="CAI6335774.1"/>
    </source>
</evidence>
<comment type="subcellular location">
    <subcellularLocation>
        <location evidence="1">Membrane</location>
        <topology evidence="1">Multi-pass membrane protein</topology>
    </subcellularLocation>
</comment>
<dbReference type="EMBL" id="CAOQHR010000006">
    <property type="protein sequence ID" value="CAI6335774.1"/>
    <property type="molecule type" value="Genomic_DNA"/>
</dbReference>
<protein>
    <recommendedName>
        <fullName evidence="6">Wax synthase domain-containing protein</fullName>
    </recommendedName>
</protein>
<comment type="caution">
    <text evidence="7">The sequence shown here is derived from an EMBL/GenBank/DDBJ whole genome shotgun (WGS) entry which is preliminary data.</text>
</comment>
<gene>
    <name evidence="7" type="ORF">PDIGIT_LOCUS8859</name>
</gene>
<feature type="transmembrane region" description="Helical" evidence="5">
    <location>
        <begin position="368"/>
        <end position="385"/>
    </location>
</feature>
<feature type="transmembrane region" description="Helical" evidence="5">
    <location>
        <begin position="214"/>
        <end position="237"/>
    </location>
</feature>
<organism evidence="7 8">
    <name type="scientific">Periconia digitata</name>
    <dbReference type="NCBI Taxonomy" id="1303443"/>
    <lineage>
        <taxon>Eukaryota</taxon>
        <taxon>Fungi</taxon>
        <taxon>Dikarya</taxon>
        <taxon>Ascomycota</taxon>
        <taxon>Pezizomycotina</taxon>
        <taxon>Dothideomycetes</taxon>
        <taxon>Pleosporomycetidae</taxon>
        <taxon>Pleosporales</taxon>
        <taxon>Massarineae</taxon>
        <taxon>Periconiaceae</taxon>
        <taxon>Periconia</taxon>
    </lineage>
</organism>
<evidence type="ECO:0000259" key="6">
    <source>
        <dbReference type="Pfam" id="PF13813"/>
    </source>
</evidence>
<name>A0A9W4UI67_9PLEO</name>
<accession>A0A9W4UI67</accession>
<dbReference type="AlphaFoldDB" id="A0A9W4UI67"/>
<keyword evidence="3 5" id="KW-1133">Transmembrane helix</keyword>
<feature type="transmembrane region" description="Helical" evidence="5">
    <location>
        <begin position="87"/>
        <end position="107"/>
    </location>
</feature>
<evidence type="ECO:0000256" key="4">
    <source>
        <dbReference type="ARBA" id="ARBA00023136"/>
    </source>
</evidence>
<dbReference type="Proteomes" id="UP001152607">
    <property type="component" value="Unassembled WGS sequence"/>
</dbReference>
<proteinExistence type="predicted"/>
<evidence type="ECO:0000313" key="8">
    <source>
        <dbReference type="Proteomes" id="UP001152607"/>
    </source>
</evidence>
<feature type="transmembrane region" description="Helical" evidence="5">
    <location>
        <begin position="23"/>
        <end position="45"/>
    </location>
</feature>
<dbReference type="OrthoDB" id="1077582at2759"/>
<dbReference type="Pfam" id="PF13813">
    <property type="entry name" value="MBOAT_2"/>
    <property type="match status" value="1"/>
</dbReference>
<keyword evidence="2 5" id="KW-0812">Transmembrane</keyword>
<keyword evidence="4 5" id="KW-0472">Membrane</keyword>
<evidence type="ECO:0000256" key="2">
    <source>
        <dbReference type="ARBA" id="ARBA00022692"/>
    </source>
</evidence>
<dbReference type="InterPro" id="IPR032805">
    <property type="entry name" value="Wax_synthase_dom"/>
</dbReference>
<reference evidence="7" key="1">
    <citation type="submission" date="2023-01" db="EMBL/GenBank/DDBJ databases">
        <authorList>
            <person name="Van Ghelder C."/>
            <person name="Rancurel C."/>
        </authorList>
    </citation>
    <scope>NUCLEOTIDE SEQUENCE</scope>
    <source>
        <strain evidence="7">CNCM I-4278</strain>
    </source>
</reference>